<gene>
    <name evidence="3" type="ordered locus">Cyast_2728</name>
</gene>
<evidence type="ECO:0000259" key="2">
    <source>
        <dbReference type="PROSITE" id="PS50208"/>
    </source>
</evidence>
<dbReference type="PANTHER" id="PTHR22576:SF37">
    <property type="entry name" value="MUCOSA-ASSOCIATED LYMPHOID TISSUE LYMPHOMA TRANSLOCATION PROTEIN 1"/>
    <property type="match status" value="1"/>
</dbReference>
<dbReference type="eggNOG" id="COG4249">
    <property type="taxonomic scope" value="Bacteria"/>
</dbReference>
<proteinExistence type="predicted"/>
<dbReference type="SUPFAM" id="SSF52129">
    <property type="entry name" value="Caspase-like"/>
    <property type="match status" value="1"/>
</dbReference>
<dbReference type="KEGG" id="csn:Cyast_2728"/>
<dbReference type="HOGENOM" id="CLU_535100_0_0_3"/>
<dbReference type="Pfam" id="PF00656">
    <property type="entry name" value="Peptidase_C14"/>
    <property type="match status" value="1"/>
</dbReference>
<dbReference type="InterPro" id="IPR021256">
    <property type="entry name" value="DUF2808"/>
</dbReference>
<keyword evidence="4" id="KW-1185">Reference proteome</keyword>
<evidence type="ECO:0000256" key="1">
    <source>
        <dbReference type="SAM" id="MobiDB-lite"/>
    </source>
</evidence>
<dbReference type="eggNOG" id="COG0265">
    <property type="taxonomic scope" value="Bacteria"/>
</dbReference>
<dbReference type="STRING" id="292563.Cyast_2728"/>
<dbReference type="PATRIC" id="fig|292563.3.peg.2849"/>
<evidence type="ECO:0000313" key="4">
    <source>
        <dbReference type="Proteomes" id="UP000010483"/>
    </source>
</evidence>
<dbReference type="Gene3D" id="3.40.50.1460">
    <property type="match status" value="1"/>
</dbReference>
<organism evidence="3 4">
    <name type="scientific">Cyanobacterium stanieri (strain ATCC 29140 / PCC 7202)</name>
    <dbReference type="NCBI Taxonomy" id="292563"/>
    <lineage>
        <taxon>Bacteria</taxon>
        <taxon>Bacillati</taxon>
        <taxon>Cyanobacteriota</taxon>
        <taxon>Cyanophyceae</taxon>
        <taxon>Oscillatoriophycideae</taxon>
        <taxon>Chroococcales</taxon>
        <taxon>Geminocystaceae</taxon>
        <taxon>Cyanobacterium</taxon>
    </lineage>
</organism>
<name>K9YQL5_CYASC</name>
<dbReference type="InterPro" id="IPR052039">
    <property type="entry name" value="Caspase-related_regulators"/>
</dbReference>
<accession>K9YQL5</accession>
<dbReference type="EMBL" id="CP003940">
    <property type="protein sequence ID" value="AFZ48670.1"/>
    <property type="molecule type" value="Genomic_DNA"/>
</dbReference>
<feature type="domain" description="Caspase family p20" evidence="2">
    <location>
        <begin position="59"/>
        <end position="189"/>
    </location>
</feature>
<evidence type="ECO:0000313" key="3">
    <source>
        <dbReference type="EMBL" id="AFZ48670.1"/>
    </source>
</evidence>
<dbReference type="AlphaFoldDB" id="K9YQL5"/>
<dbReference type="InterPro" id="IPR029030">
    <property type="entry name" value="Caspase-like_dom_sf"/>
</dbReference>
<dbReference type="GO" id="GO:0006508">
    <property type="term" value="P:proteolysis"/>
    <property type="evidence" value="ECO:0007669"/>
    <property type="project" value="InterPro"/>
</dbReference>
<dbReference type="Proteomes" id="UP000010483">
    <property type="component" value="Chromosome"/>
</dbReference>
<dbReference type="Pfam" id="PF10989">
    <property type="entry name" value="DUF2808"/>
    <property type="match status" value="1"/>
</dbReference>
<dbReference type="InterPro" id="IPR001309">
    <property type="entry name" value="Pept_C14_p20"/>
</dbReference>
<feature type="region of interest" description="Disordered" evidence="1">
    <location>
        <begin position="297"/>
        <end position="342"/>
    </location>
</feature>
<sequence>MVKSKCYRLPITLGLGFVFLLPFSPVQAQSYRNNLFFSHQYSTFQGIENQLIAQRQEQQKRVALVIGNADYRYAGILQNPVNDAEDMAQKLGELGFEVILVTDSSLRAMNEALERFYYQLDEGATGLFYFAGHGIQYNGENYLIPVDAHIRRASEIEFETFALGKVLATMEEAKSDINIVILDACRDNPFARNFRSIIPRGLAPVQINPTGLFIAFATGPGNVAEDGIGRNGTFTAAVLSNLTNENQNLETMFSQVRLEVSQETDSRQIPWTSSSVVGNFYFNGDGSTPTQVATTANVNRDNPRTNQTVQSRDGSNPREDNISEQPLARAGNVNRFTQSPPRLLDFSTPHNIIRHPSPTYYVTLDIPEQSFPALGKVTIEQQPGVENIEFDLGSTEAFFGTRRDRQGAIPITIEQGENSNVIEIYFDSPIGDNNQVTIALKPYRNPNFAGIFQFTTHAFPVGTDTIGMNLGLGRLHFYRRGF</sequence>
<dbReference type="GO" id="GO:0004197">
    <property type="term" value="F:cysteine-type endopeptidase activity"/>
    <property type="evidence" value="ECO:0007669"/>
    <property type="project" value="InterPro"/>
</dbReference>
<dbReference type="PROSITE" id="PS50208">
    <property type="entry name" value="CASPASE_P20"/>
    <property type="match status" value="1"/>
</dbReference>
<protein>
    <submittedName>
        <fullName evidence="3">Peptidase C14 caspase catalytic subunit p20</fullName>
    </submittedName>
</protein>
<dbReference type="PANTHER" id="PTHR22576">
    <property type="entry name" value="MUCOSA ASSOCIATED LYMPHOID TISSUE LYMPHOMA TRANSLOCATION PROTEIN 1/PARACASPASE"/>
    <property type="match status" value="1"/>
</dbReference>
<dbReference type="InterPro" id="IPR011600">
    <property type="entry name" value="Pept_C14_caspase"/>
</dbReference>
<feature type="compositionally biased region" description="Polar residues" evidence="1">
    <location>
        <begin position="297"/>
        <end position="314"/>
    </location>
</feature>
<reference evidence="4" key="1">
    <citation type="journal article" date="2013" name="Proc. Natl. Acad. Sci. U.S.A.">
        <title>Improving the coverage of the cyanobacterial phylum using diversity-driven genome sequencing.</title>
        <authorList>
            <person name="Shih P.M."/>
            <person name="Wu D."/>
            <person name="Latifi A."/>
            <person name="Axen S.D."/>
            <person name="Fewer D.P."/>
            <person name="Talla E."/>
            <person name="Calteau A."/>
            <person name="Cai F."/>
            <person name="Tandeau de Marsac N."/>
            <person name="Rippka R."/>
            <person name="Herdman M."/>
            <person name="Sivonen K."/>
            <person name="Coursin T."/>
            <person name="Laurent T."/>
            <person name="Goodwin L."/>
            <person name="Nolan M."/>
            <person name="Davenport K.W."/>
            <person name="Han C.S."/>
            <person name="Rubin E.M."/>
            <person name="Eisen J.A."/>
            <person name="Woyke T."/>
            <person name="Gugger M."/>
            <person name="Kerfeld C.A."/>
        </authorList>
    </citation>
    <scope>NUCLEOTIDE SEQUENCE [LARGE SCALE GENOMIC DNA]</scope>
    <source>
        <strain evidence="4">ATCC 29140 / PCC 7202</strain>
    </source>
</reference>
<dbReference type="BioCyc" id="CSTA292563:G1353-2732-MONOMER"/>